<evidence type="ECO:0000313" key="1">
    <source>
        <dbReference type="EMBL" id="KAD6454857.1"/>
    </source>
</evidence>
<evidence type="ECO:0000313" key="2">
    <source>
        <dbReference type="Proteomes" id="UP000326396"/>
    </source>
</evidence>
<dbReference type="OrthoDB" id="377549at2759"/>
<dbReference type="Proteomes" id="UP000326396">
    <property type="component" value="Linkage Group LG12"/>
</dbReference>
<protein>
    <submittedName>
        <fullName evidence="1">Uncharacterized protein</fullName>
    </submittedName>
</protein>
<dbReference type="InterPro" id="IPR040346">
    <property type="entry name" value="GEX1/Brambleberry"/>
</dbReference>
<keyword evidence="2" id="KW-1185">Reference proteome</keyword>
<dbReference type="PANTHER" id="PTHR33538:SF2">
    <property type="entry name" value="PROTEIN GAMETE EXPRESSED 1"/>
    <property type="match status" value="1"/>
</dbReference>
<comment type="caution">
    <text evidence="1">The sequence shown here is derived from an EMBL/GenBank/DDBJ whole genome shotgun (WGS) entry which is preliminary data.</text>
</comment>
<gene>
    <name evidence="1" type="ORF">E3N88_09563</name>
</gene>
<dbReference type="EMBL" id="SZYD01000004">
    <property type="protein sequence ID" value="KAD6454857.1"/>
    <property type="molecule type" value="Genomic_DNA"/>
</dbReference>
<name>A0A5N6PKA4_9ASTR</name>
<accession>A0A5N6PKA4</accession>
<reference evidence="1 2" key="1">
    <citation type="submission" date="2019-05" db="EMBL/GenBank/DDBJ databases">
        <title>Mikania micrantha, genome provides insights into the molecular mechanism of rapid growth.</title>
        <authorList>
            <person name="Liu B."/>
        </authorList>
    </citation>
    <scope>NUCLEOTIDE SEQUENCE [LARGE SCALE GENOMIC DNA]</scope>
    <source>
        <strain evidence="1">NLD-2019</strain>
        <tissue evidence="1">Leaf</tissue>
    </source>
</reference>
<organism evidence="1 2">
    <name type="scientific">Mikania micrantha</name>
    <name type="common">bitter vine</name>
    <dbReference type="NCBI Taxonomy" id="192012"/>
    <lineage>
        <taxon>Eukaryota</taxon>
        <taxon>Viridiplantae</taxon>
        <taxon>Streptophyta</taxon>
        <taxon>Embryophyta</taxon>
        <taxon>Tracheophyta</taxon>
        <taxon>Spermatophyta</taxon>
        <taxon>Magnoliopsida</taxon>
        <taxon>eudicotyledons</taxon>
        <taxon>Gunneridae</taxon>
        <taxon>Pentapetalae</taxon>
        <taxon>asterids</taxon>
        <taxon>campanulids</taxon>
        <taxon>Asterales</taxon>
        <taxon>Asteraceae</taxon>
        <taxon>Asteroideae</taxon>
        <taxon>Heliantheae alliance</taxon>
        <taxon>Eupatorieae</taxon>
        <taxon>Mikania</taxon>
    </lineage>
</organism>
<dbReference type="PANTHER" id="PTHR33538">
    <property type="entry name" value="PROTEIN GAMETE EXPRESSED 1"/>
    <property type="match status" value="1"/>
</dbReference>
<proteinExistence type="predicted"/>
<dbReference type="AlphaFoldDB" id="A0A5N6PKA4"/>
<sequence>MDSSEKQSRFHKTFDDLVVEFSMESSNRKIGMILVEKAKRKAALSSNSCWQKAYQNLFAASSEILAGEEQRSRLAWHLSDCFQKDTSRPQFPYCDVKYPMAPIVKNKVALTSTKSSQPLEVRVELTSPPLACKDLIGEEGRHSRFRRL</sequence>